<evidence type="ECO:0000256" key="1">
    <source>
        <dbReference type="ARBA" id="ARBA00004613"/>
    </source>
</evidence>
<evidence type="ECO:0000256" key="9">
    <source>
        <dbReference type="ARBA" id="ARBA00023121"/>
    </source>
</evidence>
<keyword evidence="7" id="KW-0175">Coiled coil</keyword>
<evidence type="ECO:0000256" key="6">
    <source>
        <dbReference type="ARBA" id="ARBA00022893"/>
    </source>
</evidence>
<keyword evidence="12" id="KW-1185">Reference proteome</keyword>
<dbReference type="OMA" id="FRDYMRR"/>
<evidence type="ECO:0000313" key="11">
    <source>
        <dbReference type="EnsemblMetazoa" id="OVOC8490.1"/>
    </source>
</evidence>
<evidence type="ECO:0000256" key="4">
    <source>
        <dbReference type="ARBA" id="ARBA00022525"/>
    </source>
</evidence>
<keyword evidence="8" id="KW-0683">Retinol-binding</keyword>
<protein>
    <recommendedName>
        <fullName evidence="3">Fatty-acid and retinol-binding protein 1</fullName>
    </recommendedName>
</protein>
<reference evidence="12" key="1">
    <citation type="submission" date="2013-10" db="EMBL/GenBank/DDBJ databases">
        <title>Genome sequencing of Onchocerca volvulus.</title>
        <authorList>
            <person name="Cotton J."/>
            <person name="Tsai J."/>
            <person name="Stanley E."/>
            <person name="Tracey A."/>
            <person name="Holroyd N."/>
            <person name="Lustigman S."/>
            <person name="Berriman M."/>
        </authorList>
    </citation>
    <scope>NUCLEOTIDE SEQUENCE</scope>
</reference>
<accession>A0A8R1Y200</accession>
<dbReference type="Pfam" id="PF05823">
    <property type="entry name" value="Gp-FAR-1"/>
    <property type="match status" value="1"/>
</dbReference>
<keyword evidence="6" id="KW-0845">Vitamin A</keyword>
<keyword evidence="5 10" id="KW-0732">Signal</keyword>
<comment type="subcellular location">
    <subcellularLocation>
        <location evidence="1">Secreted</location>
    </subcellularLocation>
</comment>
<dbReference type="PANTHER" id="PTHR31418">
    <property type="entry name" value="FATTY-ACID AND RETINOL-BINDING PROTEIN 1"/>
    <property type="match status" value="1"/>
</dbReference>
<feature type="signal peptide" evidence="10">
    <location>
        <begin position="1"/>
        <end position="21"/>
    </location>
</feature>
<evidence type="ECO:0000256" key="7">
    <source>
        <dbReference type="ARBA" id="ARBA00023054"/>
    </source>
</evidence>
<dbReference type="GO" id="GO:0019841">
    <property type="term" value="F:retinol binding"/>
    <property type="evidence" value="ECO:0007669"/>
    <property type="project" value="UniProtKB-KW"/>
</dbReference>
<dbReference type="GO" id="GO:0016918">
    <property type="term" value="F:retinal binding"/>
    <property type="evidence" value="ECO:0007669"/>
    <property type="project" value="UniProtKB-KW"/>
</dbReference>
<keyword evidence="4" id="KW-0964">Secreted</keyword>
<evidence type="ECO:0000256" key="3">
    <source>
        <dbReference type="ARBA" id="ARBA00017453"/>
    </source>
</evidence>
<dbReference type="InterPro" id="IPR008632">
    <property type="entry name" value="Gp-FAR-1"/>
</dbReference>
<evidence type="ECO:0000256" key="5">
    <source>
        <dbReference type="ARBA" id="ARBA00022729"/>
    </source>
</evidence>
<sequence length="266" mass="31221">MLRNCCMIFLMLLCYTNLSTSRPVGKLTSSRNDITSLAIELLEFIPSSLLTFLGDLNDTDRNALLELTKNISRSRLTTDTEKEFLEGLEVLKKKSENAYQKVMGVQNYLSHRIERLKPESKSFIKELSEKYVALFTNPQTAPKGTFMKLKLFVNETFKMYDQLSAVVKNDLREAFPEIEELITNPRFRDYMRRVFENTDVKRAFNRADRMINPKHFIFRHGFHHLPDKCILTFSTLSAHKLQHKEILKKKYNMKSFDEFISIIRKS</sequence>
<evidence type="ECO:0000256" key="10">
    <source>
        <dbReference type="SAM" id="SignalP"/>
    </source>
</evidence>
<dbReference type="Gene3D" id="1.20.120.1100">
    <property type="match status" value="1"/>
</dbReference>
<keyword evidence="9" id="KW-0446">Lipid-binding</keyword>
<dbReference type="AlphaFoldDB" id="A0A8R1Y200"/>
<proteinExistence type="inferred from homology"/>
<comment type="similarity">
    <text evidence="2">Belongs to the fatty-acid and retinol-binding protein (FARBP) family.</text>
</comment>
<name>A0A8R1Y200_ONCVO</name>
<evidence type="ECO:0000256" key="8">
    <source>
        <dbReference type="ARBA" id="ARBA00023072"/>
    </source>
</evidence>
<dbReference type="EnsemblMetazoa" id="OVOC8490.1">
    <property type="protein sequence ID" value="OVOC8490.1"/>
    <property type="gene ID" value="WBGene00245299"/>
</dbReference>
<dbReference type="PANTHER" id="PTHR31418:SF7">
    <property type="entry name" value="FATTY-ACID AND RETINOL-BINDING PROTEIN 1"/>
    <property type="match status" value="1"/>
</dbReference>
<organism evidence="11 12">
    <name type="scientific">Onchocerca volvulus</name>
    <dbReference type="NCBI Taxonomy" id="6282"/>
    <lineage>
        <taxon>Eukaryota</taxon>
        <taxon>Metazoa</taxon>
        <taxon>Ecdysozoa</taxon>
        <taxon>Nematoda</taxon>
        <taxon>Chromadorea</taxon>
        <taxon>Rhabditida</taxon>
        <taxon>Spirurina</taxon>
        <taxon>Spiruromorpha</taxon>
        <taxon>Filarioidea</taxon>
        <taxon>Onchocercidae</taxon>
        <taxon>Onchocerca</taxon>
    </lineage>
</organism>
<evidence type="ECO:0000256" key="2">
    <source>
        <dbReference type="ARBA" id="ARBA00006648"/>
    </source>
</evidence>
<feature type="chain" id="PRO_5035754390" description="Fatty-acid and retinol-binding protein 1" evidence="10">
    <location>
        <begin position="22"/>
        <end position="266"/>
    </location>
</feature>
<dbReference type="Proteomes" id="UP000024404">
    <property type="component" value="Unassembled WGS sequence"/>
</dbReference>
<dbReference type="EMBL" id="CMVM020000248">
    <property type="status" value="NOT_ANNOTATED_CDS"/>
    <property type="molecule type" value="Genomic_DNA"/>
</dbReference>
<reference evidence="11" key="2">
    <citation type="submission" date="2022-06" db="UniProtKB">
        <authorList>
            <consortium name="EnsemblMetazoa"/>
        </authorList>
    </citation>
    <scope>IDENTIFICATION</scope>
</reference>
<dbReference type="GO" id="GO:0005576">
    <property type="term" value="C:extracellular region"/>
    <property type="evidence" value="ECO:0007669"/>
    <property type="project" value="UniProtKB-SubCell"/>
</dbReference>
<evidence type="ECO:0000313" key="12">
    <source>
        <dbReference type="Proteomes" id="UP000024404"/>
    </source>
</evidence>